<name>A0A1G7BK11_9ACTN</name>
<evidence type="ECO:0000256" key="2">
    <source>
        <dbReference type="ARBA" id="ARBA00022692"/>
    </source>
</evidence>
<dbReference type="Gene3D" id="1.20.120.1630">
    <property type="match status" value="1"/>
</dbReference>
<dbReference type="InterPro" id="IPR007269">
    <property type="entry name" value="ICMT_MeTrfase"/>
</dbReference>
<evidence type="ECO:0000256" key="4">
    <source>
        <dbReference type="ARBA" id="ARBA00023136"/>
    </source>
</evidence>
<feature type="transmembrane region" description="Helical" evidence="5">
    <location>
        <begin position="72"/>
        <end position="91"/>
    </location>
</feature>
<comment type="subcellular location">
    <subcellularLocation>
        <location evidence="1">Membrane</location>
        <topology evidence="1">Multi-pass membrane protein</topology>
    </subcellularLocation>
</comment>
<keyword evidence="6" id="KW-0489">Methyltransferase</keyword>
<evidence type="ECO:0000256" key="1">
    <source>
        <dbReference type="ARBA" id="ARBA00004141"/>
    </source>
</evidence>
<evidence type="ECO:0000313" key="7">
    <source>
        <dbReference type="Proteomes" id="UP000182100"/>
    </source>
</evidence>
<dbReference type="STRING" id="67344.SAMN05216505_12421"/>
<keyword evidence="7" id="KW-1185">Reference proteome</keyword>
<proteinExistence type="predicted"/>
<dbReference type="EMBL" id="FMZK01000024">
    <property type="protein sequence ID" value="SDE27277.1"/>
    <property type="molecule type" value="Genomic_DNA"/>
</dbReference>
<dbReference type="GO" id="GO:0032259">
    <property type="term" value="P:methylation"/>
    <property type="evidence" value="ECO:0007669"/>
    <property type="project" value="UniProtKB-KW"/>
</dbReference>
<sequence>MIGQVLFTVLVSAVALERVAELAVSRRNTHWSLARGGVESGRGHYPFMVVLHTGLLVGALVEVWVRRPDAVWVLAWTMLALVAAAQALRWWCIATLGRQWNTRVIIVPGAPRVTGGPYRRLSHPNYVAVAVEGLALPLVHSAWVTALVFTVLNGFLLATRIRTEDTALARPA</sequence>
<evidence type="ECO:0000256" key="3">
    <source>
        <dbReference type="ARBA" id="ARBA00022989"/>
    </source>
</evidence>
<dbReference type="RefSeq" id="WP_055571920.1">
    <property type="nucleotide sequence ID" value="NZ_FMZK01000024.1"/>
</dbReference>
<keyword evidence="4 5" id="KW-0472">Membrane</keyword>
<reference evidence="7" key="1">
    <citation type="submission" date="2016-10" db="EMBL/GenBank/DDBJ databases">
        <authorList>
            <person name="Varghese N."/>
            <person name="Submissions S."/>
        </authorList>
    </citation>
    <scope>NUCLEOTIDE SEQUENCE [LARGE SCALE GENOMIC DNA]</scope>
    <source>
        <strain evidence="7">CGMCC 4.3504</strain>
    </source>
</reference>
<dbReference type="GO" id="GO:0004671">
    <property type="term" value="F:protein C-terminal S-isoprenylcysteine carboxyl O-methyltransferase activity"/>
    <property type="evidence" value="ECO:0007669"/>
    <property type="project" value="InterPro"/>
</dbReference>
<feature type="transmembrane region" description="Helical" evidence="5">
    <location>
        <begin position="134"/>
        <end position="158"/>
    </location>
</feature>
<dbReference type="AlphaFoldDB" id="A0A1G7BK11"/>
<evidence type="ECO:0000313" key="6">
    <source>
        <dbReference type="EMBL" id="SDE27277.1"/>
    </source>
</evidence>
<feature type="transmembrane region" description="Helical" evidence="5">
    <location>
        <begin position="44"/>
        <end position="65"/>
    </location>
</feature>
<keyword evidence="3 5" id="KW-1133">Transmembrane helix</keyword>
<dbReference type="GO" id="GO:0016020">
    <property type="term" value="C:membrane"/>
    <property type="evidence" value="ECO:0007669"/>
    <property type="project" value="UniProtKB-SubCell"/>
</dbReference>
<protein>
    <submittedName>
        <fullName evidence="6">Alkylresorcinol O-methyltransferase</fullName>
    </submittedName>
</protein>
<keyword evidence="2 5" id="KW-0812">Transmembrane</keyword>
<dbReference type="Proteomes" id="UP000182100">
    <property type="component" value="Unassembled WGS sequence"/>
</dbReference>
<dbReference type="Pfam" id="PF04140">
    <property type="entry name" value="ICMT"/>
    <property type="match status" value="1"/>
</dbReference>
<keyword evidence="6" id="KW-0808">Transferase</keyword>
<organism evidence="6 7">
    <name type="scientific">Streptomyces prasinopilosus</name>
    <dbReference type="NCBI Taxonomy" id="67344"/>
    <lineage>
        <taxon>Bacteria</taxon>
        <taxon>Bacillati</taxon>
        <taxon>Actinomycetota</taxon>
        <taxon>Actinomycetes</taxon>
        <taxon>Kitasatosporales</taxon>
        <taxon>Streptomycetaceae</taxon>
        <taxon>Streptomyces</taxon>
    </lineage>
</organism>
<evidence type="ECO:0000256" key="5">
    <source>
        <dbReference type="SAM" id="Phobius"/>
    </source>
</evidence>
<gene>
    <name evidence="6" type="ORF">SAMN05216505_12421</name>
</gene>
<accession>A0A1G7BK11</accession>